<dbReference type="EMBL" id="CAADFQ010000023">
    <property type="protein sequence ID" value="VFK31377.1"/>
    <property type="molecule type" value="Genomic_DNA"/>
</dbReference>
<dbReference type="EMBL" id="CAADGH010000023">
    <property type="protein sequence ID" value="VFK75455.1"/>
    <property type="molecule type" value="Genomic_DNA"/>
</dbReference>
<dbReference type="AlphaFoldDB" id="A0A450XQ32"/>
<evidence type="ECO:0000313" key="2">
    <source>
        <dbReference type="EMBL" id="VFK31377.1"/>
    </source>
</evidence>
<organism evidence="2">
    <name type="scientific">Candidatus Kentrum sp. MB</name>
    <dbReference type="NCBI Taxonomy" id="2138164"/>
    <lineage>
        <taxon>Bacteria</taxon>
        <taxon>Pseudomonadati</taxon>
        <taxon>Pseudomonadota</taxon>
        <taxon>Gammaproteobacteria</taxon>
        <taxon>Candidatus Kentrum</taxon>
    </lineage>
</organism>
<reference evidence="2" key="1">
    <citation type="submission" date="2019-02" db="EMBL/GenBank/DDBJ databases">
        <authorList>
            <person name="Gruber-Vodicka R. H."/>
            <person name="Seah K. B. B."/>
        </authorList>
    </citation>
    <scope>NUCLEOTIDE SEQUENCE</scope>
    <source>
        <strain evidence="1">BECK_BZ197</strain>
        <strain evidence="3">BECK_BZ198</strain>
        <strain evidence="2">BECK_BZ199</strain>
    </source>
</reference>
<evidence type="ECO:0000313" key="1">
    <source>
        <dbReference type="EMBL" id="VFK27054.1"/>
    </source>
</evidence>
<dbReference type="InterPro" id="IPR021109">
    <property type="entry name" value="Peptidase_aspartic_dom_sf"/>
</dbReference>
<dbReference type="Gene3D" id="2.40.70.10">
    <property type="entry name" value="Acid Proteases"/>
    <property type="match status" value="1"/>
</dbReference>
<evidence type="ECO:0008006" key="4">
    <source>
        <dbReference type="Google" id="ProtNLM"/>
    </source>
</evidence>
<gene>
    <name evidence="1" type="ORF">BECKMB1821G_GA0114241_10256</name>
    <name evidence="3" type="ORF">BECKMB1821H_GA0114242_10237</name>
    <name evidence="2" type="ORF">BECKMB1821I_GA0114274_10237</name>
</gene>
<sequence>MQLAIVSMVDAGALMLCIPKRLTTFLSREETARHKVITVDGSAHSAPYGGTVEAIFGDCRCFVGALVPGRYWAPCPWRIWTLSSHPSQTDWKTGHHNVLRRCKREIMGRIDVNVSITNSLDRTAFIDCAALVDTGAAYMVLPHVWRERLGNPSLMRAVNCETATQQLVQGNVCGPVEIRIEGFEPVCSEVLFLEMEPIDGAYEPLLGYIVLEQAQAAVDMSGHRLAHVRKVDLK</sequence>
<evidence type="ECO:0000313" key="3">
    <source>
        <dbReference type="EMBL" id="VFK75455.1"/>
    </source>
</evidence>
<dbReference type="EMBL" id="CAADFO010000025">
    <property type="protein sequence ID" value="VFK27054.1"/>
    <property type="molecule type" value="Genomic_DNA"/>
</dbReference>
<proteinExistence type="predicted"/>
<protein>
    <recommendedName>
        <fullName evidence="4">Aspartyl protease</fullName>
    </recommendedName>
</protein>
<name>A0A450XQ32_9GAMM</name>
<accession>A0A450XQ32</accession>